<organism evidence="2 3">
    <name type="scientific">Oculimacula yallundae</name>
    <dbReference type="NCBI Taxonomy" id="86028"/>
    <lineage>
        <taxon>Eukaryota</taxon>
        <taxon>Fungi</taxon>
        <taxon>Dikarya</taxon>
        <taxon>Ascomycota</taxon>
        <taxon>Pezizomycotina</taxon>
        <taxon>Leotiomycetes</taxon>
        <taxon>Helotiales</taxon>
        <taxon>Ploettnerulaceae</taxon>
        <taxon>Oculimacula</taxon>
    </lineage>
</organism>
<proteinExistence type="predicted"/>
<comment type="caution">
    <text evidence="2">The sequence shown here is derived from an EMBL/GenBank/DDBJ whole genome shotgun (WGS) entry which is preliminary data.</text>
</comment>
<reference evidence="2 3" key="1">
    <citation type="journal article" date="2024" name="Commun. Biol.">
        <title>Comparative genomic analysis of thermophilic fungi reveals convergent evolutionary adaptations and gene losses.</title>
        <authorList>
            <person name="Steindorff A.S."/>
            <person name="Aguilar-Pontes M.V."/>
            <person name="Robinson A.J."/>
            <person name="Andreopoulos B."/>
            <person name="LaButti K."/>
            <person name="Kuo A."/>
            <person name="Mondo S."/>
            <person name="Riley R."/>
            <person name="Otillar R."/>
            <person name="Haridas S."/>
            <person name="Lipzen A."/>
            <person name="Grimwood J."/>
            <person name="Schmutz J."/>
            <person name="Clum A."/>
            <person name="Reid I.D."/>
            <person name="Moisan M.C."/>
            <person name="Butler G."/>
            <person name="Nguyen T.T.M."/>
            <person name="Dewar K."/>
            <person name="Conant G."/>
            <person name="Drula E."/>
            <person name="Henrissat B."/>
            <person name="Hansel C."/>
            <person name="Singer S."/>
            <person name="Hutchinson M.I."/>
            <person name="de Vries R.P."/>
            <person name="Natvig D.O."/>
            <person name="Powell A.J."/>
            <person name="Tsang A."/>
            <person name="Grigoriev I.V."/>
        </authorList>
    </citation>
    <scope>NUCLEOTIDE SEQUENCE [LARGE SCALE GENOMIC DNA]</scope>
    <source>
        <strain evidence="2 3">CBS 494.80</strain>
    </source>
</reference>
<dbReference type="Proteomes" id="UP001595075">
    <property type="component" value="Unassembled WGS sequence"/>
</dbReference>
<accession>A0ABR4CW34</accession>
<gene>
    <name evidence="2" type="ORF">VTL71DRAFT_11113</name>
</gene>
<keyword evidence="3" id="KW-1185">Reference proteome</keyword>
<dbReference type="EMBL" id="JAZHXI010000003">
    <property type="protein sequence ID" value="KAL2073787.1"/>
    <property type="molecule type" value="Genomic_DNA"/>
</dbReference>
<evidence type="ECO:0000256" key="1">
    <source>
        <dbReference type="SAM" id="MobiDB-lite"/>
    </source>
</evidence>
<evidence type="ECO:0000313" key="2">
    <source>
        <dbReference type="EMBL" id="KAL2073787.1"/>
    </source>
</evidence>
<name>A0ABR4CW34_9HELO</name>
<feature type="region of interest" description="Disordered" evidence="1">
    <location>
        <begin position="343"/>
        <end position="366"/>
    </location>
</feature>
<evidence type="ECO:0000313" key="3">
    <source>
        <dbReference type="Proteomes" id="UP001595075"/>
    </source>
</evidence>
<protein>
    <submittedName>
        <fullName evidence="2">Uncharacterized protein</fullName>
    </submittedName>
</protein>
<sequence length="433" mass="49668">MDAKPPSLQSHDPQSSFQQTLRAMARRHATLNARALATLLDPSTGESKIVDGFGDFCFIPASAHCTDCGILTGQFHASQYLRKIMRKNVLSQQSRWSSDSTFPILELPVLVRDLIYNFLMEPFRNPWGDDYIRVSIGFVQKRRCHPFRNGYSMYIPWSVGKVTDGWLLPYDKHRHLMMEDFDTIRALSQVNHQLRAELGAAFWRNIYVDIDHWEYLFLDFLDDRPSVRNGIKKLRMEWKSGDSAYWLDDKITVFCEYVSQHLELEELVFAFSTTVPIIKYLLTHDDVKWVKAFRKMKFKNLRISLCMEPEEDFMYDPEIELDFAAGNVEAMNDLQVGEGFGTELEGEHSEASGDEASDAGAPDQSPIMDIEDTYEAARASVIKTYTPLLEALLRPAAPASEISKEQQYLSERASMVAPPNPKVEVPQWKIIED</sequence>